<name>A0ABV9FXG6_9ACTN</name>
<keyword evidence="4" id="KW-1185">Reference proteome</keyword>
<dbReference type="RefSeq" id="WP_381190513.1">
    <property type="nucleotide sequence ID" value="NZ_JBHSFE010000003.1"/>
</dbReference>
<keyword evidence="1" id="KW-0378">Hydrolase</keyword>
<dbReference type="InterPro" id="IPR000700">
    <property type="entry name" value="PAS-assoc_C"/>
</dbReference>
<dbReference type="NCBIfam" id="TIGR00229">
    <property type="entry name" value="sensory_box"/>
    <property type="match status" value="1"/>
</dbReference>
<dbReference type="InterPro" id="IPR036890">
    <property type="entry name" value="HATPase_C_sf"/>
</dbReference>
<protein>
    <submittedName>
        <fullName evidence="3">SpoIIE family protein phosphatase</fullName>
    </submittedName>
</protein>
<dbReference type="Gene3D" id="3.60.40.10">
    <property type="entry name" value="PPM-type phosphatase domain"/>
    <property type="match status" value="1"/>
</dbReference>
<sequence>MHPDYAAALIHALFTQPPIGLHVLDPDLRIVRFNTAAPGAQGFSESEAVGRTLADLGFVADDVDRMLRGVLATGEPVSNFQYEGRLPRGPDGVRVLAISAFRLQSADGRILGVAATVVDITEQHRAQRRLELLYRAGEQIGTTLDVFRTAQELADIAAPGLADAVAVDVLDTVLHGEAPAPGPLLNPVTLRRAGFRAAAPEAVRTSYEVGGVRVMRYGSPYAQSLTDLRPRLIRRLGTDERWPTRDPVAAQILRDAGAHSLMAVPLAARGVVLGIAAFFRTEGSPPFEDADLSVAADLVARAAVCIDNARRYTREHTLARLTQRSLVPTRLPTHTAVETAYTYLPVASSGAWYDVIPLSGARVALVAGDVSGRGMGTVTTMGRLRTAVTAFAAMDLPPDELLERLHSLTGELARDSLPAQDEHRPALTATCLYTVYDPSDGSCVLSRAGHPPPVLGVPDGTVRIIESPTGPVLGRGASSYTTTRVDVPEGSILALQNTGLLQGTTESRLPLYREALGRPTGTLQDTCDALAAALLPEPPDDDALLLLARTRALGPDELASWTLANAPESAAQARRLVSGRLAEWDLLDLDFNTGLIASELVTNALRYSEGPIELRLIRDAVLTCEVTDSSNASPHLRHAEDDDEGGRGLYLVAQFTQDWGTRRTERGKTIWTEQTLH</sequence>
<dbReference type="PANTHER" id="PTHR43156:SF2">
    <property type="entry name" value="STAGE II SPORULATION PROTEIN E"/>
    <property type="match status" value="1"/>
</dbReference>
<gene>
    <name evidence="3" type="ORF">ACFO9E_00520</name>
</gene>
<dbReference type="InterPro" id="IPR003018">
    <property type="entry name" value="GAF"/>
</dbReference>
<reference evidence="4" key="1">
    <citation type="journal article" date="2019" name="Int. J. Syst. Evol. Microbiol.">
        <title>The Global Catalogue of Microorganisms (GCM) 10K type strain sequencing project: providing services to taxonomists for standard genome sequencing and annotation.</title>
        <authorList>
            <consortium name="The Broad Institute Genomics Platform"/>
            <consortium name="The Broad Institute Genome Sequencing Center for Infectious Disease"/>
            <person name="Wu L."/>
            <person name="Ma J."/>
        </authorList>
    </citation>
    <scope>NUCLEOTIDE SEQUENCE [LARGE SCALE GENOMIC DNA]</scope>
    <source>
        <strain evidence="4">CGMCC 4.7139</strain>
    </source>
</reference>
<evidence type="ECO:0000313" key="3">
    <source>
        <dbReference type="EMBL" id="MFC4606317.1"/>
    </source>
</evidence>
<dbReference type="Pfam" id="PF07228">
    <property type="entry name" value="SpoIIE"/>
    <property type="match status" value="1"/>
</dbReference>
<dbReference type="Proteomes" id="UP001595993">
    <property type="component" value="Unassembled WGS sequence"/>
</dbReference>
<dbReference type="InterPro" id="IPR036457">
    <property type="entry name" value="PPM-type-like_dom_sf"/>
</dbReference>
<dbReference type="Gene3D" id="3.30.450.40">
    <property type="match status" value="1"/>
</dbReference>
<dbReference type="Pfam" id="PF13581">
    <property type="entry name" value="HATPase_c_2"/>
    <property type="match status" value="1"/>
</dbReference>
<dbReference type="InterPro" id="IPR003594">
    <property type="entry name" value="HATPase_dom"/>
</dbReference>
<dbReference type="Gene3D" id="3.30.565.10">
    <property type="entry name" value="Histidine kinase-like ATPase, C-terminal domain"/>
    <property type="match status" value="1"/>
</dbReference>
<dbReference type="InterPro" id="IPR029016">
    <property type="entry name" value="GAF-like_dom_sf"/>
</dbReference>
<feature type="domain" description="PAC" evidence="2">
    <location>
        <begin position="80"/>
        <end position="132"/>
    </location>
</feature>
<dbReference type="SUPFAM" id="SSF55785">
    <property type="entry name" value="PYP-like sensor domain (PAS domain)"/>
    <property type="match status" value="1"/>
</dbReference>
<dbReference type="PANTHER" id="PTHR43156">
    <property type="entry name" value="STAGE II SPORULATION PROTEIN E-RELATED"/>
    <property type="match status" value="1"/>
</dbReference>
<comment type="caution">
    <text evidence="3">The sequence shown here is derived from an EMBL/GenBank/DDBJ whole genome shotgun (WGS) entry which is preliminary data.</text>
</comment>
<dbReference type="InterPro" id="IPR035965">
    <property type="entry name" value="PAS-like_dom_sf"/>
</dbReference>
<dbReference type="PROSITE" id="PS50113">
    <property type="entry name" value="PAC"/>
    <property type="match status" value="1"/>
</dbReference>
<accession>A0ABV9FXG6</accession>
<dbReference type="InterPro" id="IPR013656">
    <property type="entry name" value="PAS_4"/>
</dbReference>
<dbReference type="SMART" id="SM00065">
    <property type="entry name" value="GAF"/>
    <property type="match status" value="1"/>
</dbReference>
<dbReference type="InterPro" id="IPR001932">
    <property type="entry name" value="PPM-type_phosphatase-like_dom"/>
</dbReference>
<dbReference type="Pfam" id="PF08448">
    <property type="entry name" value="PAS_4"/>
    <property type="match status" value="1"/>
</dbReference>
<evidence type="ECO:0000256" key="1">
    <source>
        <dbReference type="ARBA" id="ARBA00022801"/>
    </source>
</evidence>
<dbReference type="InterPro" id="IPR052016">
    <property type="entry name" value="Bact_Sigma-Reg"/>
</dbReference>
<dbReference type="InterPro" id="IPR000014">
    <property type="entry name" value="PAS"/>
</dbReference>
<evidence type="ECO:0000313" key="4">
    <source>
        <dbReference type="Proteomes" id="UP001595993"/>
    </source>
</evidence>
<dbReference type="CDD" id="cd16936">
    <property type="entry name" value="HATPase_RsbW-like"/>
    <property type="match status" value="1"/>
</dbReference>
<evidence type="ECO:0000259" key="2">
    <source>
        <dbReference type="PROSITE" id="PS50113"/>
    </source>
</evidence>
<dbReference type="Gene3D" id="3.30.450.20">
    <property type="entry name" value="PAS domain"/>
    <property type="match status" value="1"/>
</dbReference>
<dbReference type="EMBL" id="JBHSFE010000003">
    <property type="protein sequence ID" value="MFC4606317.1"/>
    <property type="molecule type" value="Genomic_DNA"/>
</dbReference>
<organism evidence="3 4">
    <name type="scientific">Streptomyces maoxianensis</name>
    <dbReference type="NCBI Taxonomy" id="1459942"/>
    <lineage>
        <taxon>Bacteria</taxon>
        <taxon>Bacillati</taxon>
        <taxon>Actinomycetota</taxon>
        <taxon>Actinomycetes</taxon>
        <taxon>Kitasatosporales</taxon>
        <taxon>Streptomycetaceae</taxon>
        <taxon>Streptomyces</taxon>
    </lineage>
</organism>
<dbReference type="SMART" id="SM00331">
    <property type="entry name" value="PP2C_SIG"/>
    <property type="match status" value="1"/>
</dbReference>
<dbReference type="Pfam" id="PF01590">
    <property type="entry name" value="GAF"/>
    <property type="match status" value="1"/>
</dbReference>
<dbReference type="SUPFAM" id="SSF55781">
    <property type="entry name" value="GAF domain-like"/>
    <property type="match status" value="1"/>
</dbReference>
<proteinExistence type="predicted"/>
<dbReference type="CDD" id="cd00130">
    <property type="entry name" value="PAS"/>
    <property type="match status" value="1"/>
</dbReference>